<evidence type="ECO:0000313" key="1">
    <source>
        <dbReference type="EMBL" id="KIK72879.1"/>
    </source>
</evidence>
<keyword evidence="2" id="KW-1185">Reference proteome</keyword>
<name>A0A0D0CZH9_9AGAM</name>
<dbReference type="Proteomes" id="UP000054538">
    <property type="component" value="Unassembled WGS sequence"/>
</dbReference>
<dbReference type="InParanoid" id="A0A0D0CZH9"/>
<protein>
    <recommendedName>
        <fullName evidence="3">DDE Tnp4 domain-containing protein</fullName>
    </recommendedName>
</protein>
<evidence type="ECO:0000313" key="2">
    <source>
        <dbReference type="Proteomes" id="UP000054538"/>
    </source>
</evidence>
<reference evidence="2" key="2">
    <citation type="submission" date="2015-01" db="EMBL/GenBank/DDBJ databases">
        <title>Evolutionary Origins and Diversification of the Mycorrhizal Mutualists.</title>
        <authorList>
            <consortium name="DOE Joint Genome Institute"/>
            <consortium name="Mycorrhizal Genomics Consortium"/>
            <person name="Kohler A."/>
            <person name="Kuo A."/>
            <person name="Nagy L.G."/>
            <person name="Floudas D."/>
            <person name="Copeland A."/>
            <person name="Barry K.W."/>
            <person name="Cichocki N."/>
            <person name="Veneault-Fourrey C."/>
            <person name="LaButti K."/>
            <person name="Lindquist E.A."/>
            <person name="Lipzen A."/>
            <person name="Lundell T."/>
            <person name="Morin E."/>
            <person name="Murat C."/>
            <person name="Riley R."/>
            <person name="Ohm R."/>
            <person name="Sun H."/>
            <person name="Tunlid A."/>
            <person name="Henrissat B."/>
            <person name="Grigoriev I.V."/>
            <person name="Hibbett D.S."/>
            <person name="Martin F."/>
        </authorList>
    </citation>
    <scope>NUCLEOTIDE SEQUENCE [LARGE SCALE GENOMIC DNA]</scope>
    <source>
        <strain evidence="2">Ve08.2h10</strain>
    </source>
</reference>
<dbReference type="AlphaFoldDB" id="A0A0D0CZH9"/>
<proteinExistence type="predicted"/>
<organism evidence="1 2">
    <name type="scientific">Paxillus rubicundulus Ve08.2h10</name>
    <dbReference type="NCBI Taxonomy" id="930991"/>
    <lineage>
        <taxon>Eukaryota</taxon>
        <taxon>Fungi</taxon>
        <taxon>Dikarya</taxon>
        <taxon>Basidiomycota</taxon>
        <taxon>Agaricomycotina</taxon>
        <taxon>Agaricomycetes</taxon>
        <taxon>Agaricomycetidae</taxon>
        <taxon>Boletales</taxon>
        <taxon>Paxilineae</taxon>
        <taxon>Paxillaceae</taxon>
        <taxon>Paxillus</taxon>
    </lineage>
</organism>
<accession>A0A0D0CZH9</accession>
<gene>
    <name evidence="1" type="ORF">PAXRUDRAFT_179737</name>
</gene>
<dbReference type="EMBL" id="KN830344">
    <property type="protein sequence ID" value="KIK72879.1"/>
    <property type="molecule type" value="Genomic_DNA"/>
</dbReference>
<dbReference type="HOGENOM" id="CLU_018552_1_3_1"/>
<reference evidence="1 2" key="1">
    <citation type="submission" date="2014-04" db="EMBL/GenBank/DDBJ databases">
        <authorList>
            <consortium name="DOE Joint Genome Institute"/>
            <person name="Kuo A."/>
            <person name="Kohler A."/>
            <person name="Jargeat P."/>
            <person name="Nagy L.G."/>
            <person name="Floudas D."/>
            <person name="Copeland A."/>
            <person name="Barry K.W."/>
            <person name="Cichocki N."/>
            <person name="Veneault-Fourrey C."/>
            <person name="LaButti K."/>
            <person name="Lindquist E.A."/>
            <person name="Lipzen A."/>
            <person name="Lundell T."/>
            <person name="Morin E."/>
            <person name="Murat C."/>
            <person name="Sun H."/>
            <person name="Tunlid A."/>
            <person name="Henrissat B."/>
            <person name="Grigoriev I.V."/>
            <person name="Hibbett D.S."/>
            <person name="Martin F."/>
            <person name="Nordberg H.P."/>
            <person name="Cantor M.N."/>
            <person name="Hua S.X."/>
        </authorList>
    </citation>
    <scope>NUCLEOTIDE SEQUENCE [LARGE SCALE GENOMIC DNA]</scope>
    <source>
        <strain evidence="1 2">Ve08.2h10</strain>
    </source>
</reference>
<sequence>SQNRQLPIAIQLAIFLNCVGHYGNAILPEYVAQCAGVGTGTVHNCTNHVMVAILDQHDIFIQFPGLDSEDVARAWVYTQNRLCPEWHNGILAADGSAFRLFAKPAMHGETFFDHKSNYSLNCQASIY</sequence>
<evidence type="ECO:0008006" key="3">
    <source>
        <dbReference type="Google" id="ProtNLM"/>
    </source>
</evidence>
<dbReference type="OrthoDB" id="2687688at2759"/>
<feature type="non-terminal residue" evidence="1">
    <location>
        <position position="1"/>
    </location>
</feature>